<keyword evidence="5" id="KW-1185">Reference proteome</keyword>
<accession>A0A8C5RQM6</accession>
<reference evidence="4" key="1">
    <citation type="submission" date="2025-08" db="UniProtKB">
        <authorList>
            <consortium name="Ensembl"/>
        </authorList>
    </citation>
    <scope>IDENTIFICATION</scope>
</reference>
<dbReference type="AlphaFoldDB" id="A0A8C5RQM6"/>
<evidence type="ECO:0000313" key="4">
    <source>
        <dbReference type="Ensembl" id="ENSLLTP00000005969.1"/>
    </source>
</evidence>
<organism evidence="4 5">
    <name type="scientific">Laticauda laticaudata</name>
    <name type="common">Blue-ringed sea krait</name>
    <name type="synonym">Blue-lipped sea krait</name>
    <dbReference type="NCBI Taxonomy" id="8630"/>
    <lineage>
        <taxon>Eukaryota</taxon>
        <taxon>Metazoa</taxon>
        <taxon>Chordata</taxon>
        <taxon>Craniata</taxon>
        <taxon>Vertebrata</taxon>
        <taxon>Euteleostomi</taxon>
        <taxon>Lepidosauria</taxon>
        <taxon>Squamata</taxon>
        <taxon>Bifurcata</taxon>
        <taxon>Unidentata</taxon>
        <taxon>Episquamata</taxon>
        <taxon>Toxicofera</taxon>
        <taxon>Serpentes</taxon>
        <taxon>Colubroidea</taxon>
        <taxon>Elapidae</taxon>
        <taxon>Laticaudinae</taxon>
        <taxon>Laticauda</taxon>
    </lineage>
</organism>
<sequence length="191" mass="21863">MELSEPVQSGLQILADPGRFSLRAFQALLQAAFRSLLTGQAVFDYPDLENIDPAILKYCHAATTTCIIEAGKQKADQSIISTYLEDCKLDRERIENFCTEYQKHKDTLEIILGSIGRCPLHITDVRWRLEYQIKTNQLHKNYHPAYLMTLKVENDSRSHQDINFSCTMEQLQDLVGKLKDAAKSLERTTQL</sequence>
<dbReference type="InterPro" id="IPR017920">
    <property type="entry name" value="COMM"/>
</dbReference>
<dbReference type="PROSITE" id="PS51269">
    <property type="entry name" value="COMM"/>
    <property type="match status" value="1"/>
</dbReference>
<protein>
    <recommendedName>
        <fullName evidence="1">COMM domain-containing protein 3</fullName>
    </recommendedName>
</protein>
<dbReference type="CDD" id="cd04751">
    <property type="entry name" value="Commd3"/>
    <property type="match status" value="1"/>
</dbReference>
<dbReference type="PANTHER" id="PTHR31159">
    <property type="entry name" value="COMM DOMAIN-CONTAINING PROTEIN 3"/>
    <property type="match status" value="1"/>
</dbReference>
<proteinExistence type="inferred from homology"/>
<dbReference type="InterPro" id="IPR037355">
    <property type="entry name" value="COMMD3"/>
</dbReference>
<name>A0A8C5RQM6_LATLA</name>
<dbReference type="GeneTree" id="ENSGT00390000015971"/>
<evidence type="ECO:0000313" key="5">
    <source>
        <dbReference type="Proteomes" id="UP000694406"/>
    </source>
</evidence>
<dbReference type="Proteomes" id="UP000694406">
    <property type="component" value="Unplaced"/>
</dbReference>
<evidence type="ECO:0000259" key="3">
    <source>
        <dbReference type="PROSITE" id="PS51269"/>
    </source>
</evidence>
<dbReference type="Ensembl" id="ENSLLTT00000006209.1">
    <property type="protein sequence ID" value="ENSLLTP00000005969.1"/>
    <property type="gene ID" value="ENSLLTG00000004577.1"/>
</dbReference>
<evidence type="ECO:0000256" key="2">
    <source>
        <dbReference type="ARBA" id="ARBA00093469"/>
    </source>
</evidence>
<dbReference type="Pfam" id="PF21672">
    <property type="entry name" value="COMM_HN"/>
    <property type="match status" value="1"/>
</dbReference>
<feature type="domain" description="COMM" evidence="3">
    <location>
        <begin position="121"/>
        <end position="189"/>
    </location>
</feature>
<dbReference type="GO" id="GO:0006814">
    <property type="term" value="P:sodium ion transport"/>
    <property type="evidence" value="ECO:0007669"/>
    <property type="project" value="InterPro"/>
</dbReference>
<reference evidence="4" key="2">
    <citation type="submission" date="2025-09" db="UniProtKB">
        <authorList>
            <consortium name="Ensembl"/>
        </authorList>
    </citation>
    <scope>IDENTIFICATION</scope>
</reference>
<dbReference type="PANTHER" id="PTHR31159:SF1">
    <property type="entry name" value="COMM DOMAIN-CONTAINING PROTEIN 3"/>
    <property type="match status" value="1"/>
</dbReference>
<comment type="similarity">
    <text evidence="2">Belongs to the COMM domain-containing protein 3 family.</text>
</comment>
<evidence type="ECO:0000256" key="1">
    <source>
        <dbReference type="ARBA" id="ARBA00016548"/>
    </source>
</evidence>
<dbReference type="Pfam" id="PF07258">
    <property type="entry name" value="COMM_domain"/>
    <property type="match status" value="1"/>
</dbReference>
<gene>
    <name evidence="4" type="primary">COMMD3</name>
</gene>